<comment type="caution">
    <text evidence="1">The sequence shown here is derived from an EMBL/GenBank/DDBJ whole genome shotgun (WGS) entry which is preliminary data.</text>
</comment>
<dbReference type="Gene3D" id="3.30.1580.10">
    <property type="entry name" value="Head-to-tail joining protein W"/>
    <property type="match status" value="1"/>
</dbReference>
<dbReference type="SUPFAM" id="SSF64210">
    <property type="entry name" value="Head-to-tail joining protein W, gpW"/>
    <property type="match status" value="1"/>
</dbReference>
<dbReference type="Pfam" id="PF02831">
    <property type="entry name" value="gpW"/>
    <property type="match status" value="1"/>
</dbReference>
<dbReference type="InterPro" id="IPR004174">
    <property type="entry name" value="GpW"/>
</dbReference>
<gene>
    <name evidence="1" type="primary">gpW</name>
    <name evidence="1" type="ORF">QLQ15_17730</name>
</gene>
<keyword evidence="2" id="KW-1185">Reference proteome</keyword>
<organism evidence="1 2">
    <name type="scientific">Lysobacter stagni</name>
    <dbReference type="NCBI Taxonomy" id="3045172"/>
    <lineage>
        <taxon>Bacteria</taxon>
        <taxon>Pseudomonadati</taxon>
        <taxon>Pseudomonadota</taxon>
        <taxon>Gammaproteobacteria</taxon>
        <taxon>Lysobacterales</taxon>
        <taxon>Lysobacteraceae</taxon>
        <taxon>Lysobacter</taxon>
    </lineage>
</organism>
<dbReference type="EMBL" id="JASGBI010000002">
    <property type="protein sequence ID" value="MDI9240747.1"/>
    <property type="molecule type" value="Genomic_DNA"/>
</dbReference>
<dbReference type="RefSeq" id="WP_283214228.1">
    <property type="nucleotide sequence ID" value="NZ_JASGBI010000002.1"/>
</dbReference>
<dbReference type="InterPro" id="IPR036626">
    <property type="entry name" value="GpW_sf"/>
</dbReference>
<evidence type="ECO:0000313" key="1">
    <source>
        <dbReference type="EMBL" id="MDI9240747.1"/>
    </source>
</evidence>
<proteinExistence type="predicted"/>
<name>A0ABT6XKP1_9GAMM</name>
<accession>A0ABT6XKP1</accession>
<evidence type="ECO:0000313" key="2">
    <source>
        <dbReference type="Proteomes" id="UP001321580"/>
    </source>
</evidence>
<reference evidence="1 2" key="1">
    <citation type="submission" date="2023-05" db="EMBL/GenBank/DDBJ databases">
        <title>Lysobacter sp. strain LF1 Genome sequencing and assembly.</title>
        <authorList>
            <person name="Jung Y."/>
        </authorList>
    </citation>
    <scope>NUCLEOTIDE SEQUENCE [LARGE SCALE GENOMIC DNA]</scope>
    <source>
        <strain evidence="1 2">LF1</strain>
    </source>
</reference>
<protein>
    <submittedName>
        <fullName evidence="1">GpW family head-tail joining protein</fullName>
    </submittedName>
</protein>
<dbReference type="Proteomes" id="UP001321580">
    <property type="component" value="Unassembled WGS sequence"/>
</dbReference>
<sequence length="81" mass="8809">MTSLPDDCAAARLRLAEAELALHQLQTGSRAQSLAFGPGKSVTYTQTNIRELQAYVNTLRDKVAACEGRSARGRGPVRFVF</sequence>